<feature type="transmembrane region" description="Helical" evidence="1">
    <location>
        <begin position="65"/>
        <end position="88"/>
    </location>
</feature>
<sequence>MRPARKVAALIAGSALGAVIGLALAEQLEWASGTKTALAAAIATGLCVTTAAATLVFAETVFDRAPLLGPVAVLLGTGMRMTVAVVGVVMLGEALKSHGIPPDEFARWVAYLYIVTLALECGLLMTGRQPGATR</sequence>
<dbReference type="RefSeq" id="WP_261189829.1">
    <property type="nucleotide sequence ID" value="NZ_JAXBLV010000013.1"/>
</dbReference>
<evidence type="ECO:0000313" key="3">
    <source>
        <dbReference type="Proteomes" id="UP001272242"/>
    </source>
</evidence>
<dbReference type="EMBL" id="JAXBLV010000013">
    <property type="protein sequence ID" value="MDY3558045.1"/>
    <property type="molecule type" value="Genomic_DNA"/>
</dbReference>
<evidence type="ECO:0000256" key="1">
    <source>
        <dbReference type="SAM" id="Phobius"/>
    </source>
</evidence>
<feature type="transmembrane region" description="Helical" evidence="1">
    <location>
        <begin position="35"/>
        <end position="58"/>
    </location>
</feature>
<organism evidence="2 3">
    <name type="scientific">Gemmata algarum</name>
    <dbReference type="NCBI Taxonomy" id="2975278"/>
    <lineage>
        <taxon>Bacteria</taxon>
        <taxon>Pseudomonadati</taxon>
        <taxon>Planctomycetota</taxon>
        <taxon>Planctomycetia</taxon>
        <taxon>Gemmatales</taxon>
        <taxon>Gemmataceae</taxon>
        <taxon>Gemmata</taxon>
    </lineage>
</organism>
<name>A0ABU5EUC4_9BACT</name>
<protein>
    <submittedName>
        <fullName evidence="2">Uncharacterized protein</fullName>
    </submittedName>
</protein>
<accession>A0ABU5EUC4</accession>
<comment type="caution">
    <text evidence="2">The sequence shown here is derived from an EMBL/GenBank/DDBJ whole genome shotgun (WGS) entry which is preliminary data.</text>
</comment>
<keyword evidence="1" id="KW-1133">Transmembrane helix</keyword>
<reference evidence="3" key="1">
    <citation type="journal article" date="2023" name="Mar. Drugs">
        <title>Gemmata algarum, a Novel Planctomycete Isolated from an Algal Mat, Displays Antimicrobial Activity.</title>
        <authorList>
            <person name="Kumar G."/>
            <person name="Kallscheuer N."/>
            <person name="Kashif M."/>
            <person name="Ahamad S."/>
            <person name="Jagadeeshwari U."/>
            <person name="Pannikurungottu S."/>
            <person name="Haufschild T."/>
            <person name="Kabuu M."/>
            <person name="Sasikala C."/>
            <person name="Jogler C."/>
            <person name="Ramana C."/>
        </authorList>
    </citation>
    <scope>NUCLEOTIDE SEQUENCE [LARGE SCALE GENOMIC DNA]</scope>
    <source>
        <strain evidence="3">JC673</strain>
    </source>
</reference>
<keyword evidence="1" id="KW-0812">Transmembrane</keyword>
<proteinExistence type="predicted"/>
<dbReference type="Proteomes" id="UP001272242">
    <property type="component" value="Unassembled WGS sequence"/>
</dbReference>
<evidence type="ECO:0000313" key="2">
    <source>
        <dbReference type="EMBL" id="MDY3558045.1"/>
    </source>
</evidence>
<feature type="transmembrane region" description="Helical" evidence="1">
    <location>
        <begin position="108"/>
        <end position="126"/>
    </location>
</feature>
<keyword evidence="3" id="KW-1185">Reference proteome</keyword>
<keyword evidence="1" id="KW-0472">Membrane</keyword>
<gene>
    <name evidence="2" type="ORF">R5W23_000765</name>
</gene>